<dbReference type="InterPro" id="IPR050631">
    <property type="entry name" value="PheA/TfdB_FAD_monoxygenase"/>
</dbReference>
<proteinExistence type="predicted"/>
<feature type="domain" description="FAD-binding" evidence="2">
    <location>
        <begin position="9"/>
        <end position="349"/>
    </location>
</feature>
<dbReference type="PRINTS" id="PR00420">
    <property type="entry name" value="RNGMNOXGNASE"/>
</dbReference>
<evidence type="ECO:0000313" key="3">
    <source>
        <dbReference type="EMBL" id="QRG07891.1"/>
    </source>
</evidence>
<evidence type="ECO:0000256" key="1">
    <source>
        <dbReference type="ARBA" id="ARBA00023002"/>
    </source>
</evidence>
<dbReference type="AlphaFoldDB" id="A0A974PQX9"/>
<dbReference type="PANTHER" id="PTHR43476:SF3">
    <property type="entry name" value="FAD-BINDING MONOOXYGENASE"/>
    <property type="match status" value="1"/>
</dbReference>
<accession>A0A974PQX9</accession>
<protein>
    <submittedName>
        <fullName evidence="3">Bifunctional 3-(3-hydroxy-phenyl)propionate/3-hydroxycinnamic acid hydroxylase</fullName>
    </submittedName>
</protein>
<dbReference type="InterPro" id="IPR036188">
    <property type="entry name" value="FAD/NAD-bd_sf"/>
</dbReference>
<dbReference type="KEGG" id="xdi:EZH22_05830"/>
<dbReference type="SUPFAM" id="SSF51905">
    <property type="entry name" value="FAD/NAD(P)-binding domain"/>
    <property type="match status" value="1"/>
</dbReference>
<organism evidence="3 4">
    <name type="scientific">Xanthobacter dioxanivorans</name>
    <dbReference type="NCBI Taxonomy" id="2528964"/>
    <lineage>
        <taxon>Bacteria</taxon>
        <taxon>Pseudomonadati</taxon>
        <taxon>Pseudomonadota</taxon>
        <taxon>Alphaproteobacteria</taxon>
        <taxon>Hyphomicrobiales</taxon>
        <taxon>Xanthobacteraceae</taxon>
        <taxon>Xanthobacter</taxon>
    </lineage>
</organism>
<dbReference type="NCBIfam" id="NF004829">
    <property type="entry name" value="PRK06183.1-3"/>
    <property type="match status" value="1"/>
</dbReference>
<evidence type="ECO:0000313" key="4">
    <source>
        <dbReference type="Proteomes" id="UP000596427"/>
    </source>
</evidence>
<evidence type="ECO:0000259" key="2">
    <source>
        <dbReference type="Pfam" id="PF01494"/>
    </source>
</evidence>
<dbReference type="GO" id="GO:0071949">
    <property type="term" value="F:FAD binding"/>
    <property type="evidence" value="ECO:0007669"/>
    <property type="project" value="InterPro"/>
</dbReference>
<keyword evidence="4" id="KW-1185">Reference proteome</keyword>
<dbReference type="PANTHER" id="PTHR43476">
    <property type="entry name" value="3-(3-HYDROXY-PHENYL)PROPIONATE/3-HYDROXYCINNAMIC ACID HYDROXYLASE"/>
    <property type="match status" value="1"/>
</dbReference>
<dbReference type="Pfam" id="PF01494">
    <property type="entry name" value="FAD_binding_3"/>
    <property type="match status" value="1"/>
</dbReference>
<sequence>MTNTPKEYDADVIVIGAGPAGLMSAILLGQRGRSVIVVERHAAHYPLPRAVTFDDEAARLLSRIGIDADNDEKIQYFRDWYELKNGNGEVLARYDWRGQTKAGWHRLYWFNQPELEVRLAERIQQIPAIKVARGSELLDLSQDGQSVSIRCREEATGIERVLSAKYLIGADGANSLVRTKTALPVHDLGFQFDWLIVDIKTNEPMVFDPPIFQLCDPTRPTTVVPAGPGRRRWEFMVLPGETPELLNNPDAAWRLLDKWGANPQNCTLERHAVWRFQAKWAETWRSGRILIAGDAAHLMPPFAGQGMCAALRDANNLAWKLDLALAGLADDGVLGTYGDERREHVREFINLSVGIGGVVCITDPAEAAERDRAMMADLAANGPKPSTDPNLSLGNGIWIEGHGCAGKLSSQGYVSFGGNTGRFDEFVDGGWAAIGWKLNPLDHISQLQREVLDRLGVRAFEMTDEYKDGAIFDRDGTYKSWFDEIKSQIILIRPDFYVAISCSAESFSRSLDELGAKMHLKVRSLELSPA</sequence>
<keyword evidence="1" id="KW-0560">Oxidoreductase</keyword>
<dbReference type="InterPro" id="IPR002938">
    <property type="entry name" value="FAD-bd"/>
</dbReference>
<dbReference type="Gene3D" id="3.50.50.60">
    <property type="entry name" value="FAD/NAD(P)-binding domain"/>
    <property type="match status" value="1"/>
</dbReference>
<dbReference type="GO" id="GO:0008688">
    <property type="term" value="F:3-(3-hydroxyphenyl)propionate hydroxylase activity"/>
    <property type="evidence" value="ECO:0007669"/>
    <property type="project" value="TreeGrafter"/>
</dbReference>
<dbReference type="Proteomes" id="UP000596427">
    <property type="component" value="Chromosome"/>
</dbReference>
<reference evidence="3 4" key="1">
    <citation type="submission" date="2020-10" db="EMBL/GenBank/DDBJ databases">
        <title>Degradation of 1,4-Dioxane by Xanthobacter sp. YN2, via a Novel Group-2 Soluble Di-Iron Monooxygenase.</title>
        <authorList>
            <person name="Ma F."/>
            <person name="Wang Y."/>
            <person name="Yang J."/>
            <person name="Guo H."/>
            <person name="Su D."/>
            <person name="Yu L."/>
        </authorList>
    </citation>
    <scope>NUCLEOTIDE SEQUENCE [LARGE SCALE GENOMIC DNA]</scope>
    <source>
        <strain evidence="3 4">YN2</strain>
    </source>
</reference>
<name>A0A974PQX9_9HYPH</name>
<dbReference type="EMBL" id="CP063362">
    <property type="protein sequence ID" value="QRG07891.1"/>
    <property type="molecule type" value="Genomic_DNA"/>
</dbReference>
<dbReference type="Gene3D" id="3.30.70.2450">
    <property type="match status" value="1"/>
</dbReference>
<gene>
    <name evidence="3" type="ORF">EZH22_05830</name>
</gene>
<dbReference type="GO" id="GO:0019622">
    <property type="term" value="P:3-(3-hydroxy)phenylpropionate catabolic process"/>
    <property type="evidence" value="ECO:0007669"/>
    <property type="project" value="TreeGrafter"/>
</dbReference>